<dbReference type="GO" id="GO:0005829">
    <property type="term" value="C:cytosol"/>
    <property type="evidence" value="ECO:0007669"/>
    <property type="project" value="TreeGrafter"/>
</dbReference>
<dbReference type="Gene3D" id="3.40.1280.10">
    <property type="match status" value="1"/>
</dbReference>
<dbReference type="Gene3D" id="3.30.1330.30">
    <property type="match status" value="1"/>
</dbReference>
<proteinExistence type="predicted"/>
<dbReference type="SMART" id="SM00967">
    <property type="entry name" value="SpoU_sub_bind"/>
    <property type="match status" value="1"/>
</dbReference>
<dbReference type="Pfam" id="PF08032">
    <property type="entry name" value="SpoU_sub_bind"/>
    <property type="match status" value="1"/>
</dbReference>
<dbReference type="InterPro" id="IPR029026">
    <property type="entry name" value="tRNA_m1G_MTases_N"/>
</dbReference>
<dbReference type="InterPro" id="IPR013123">
    <property type="entry name" value="SpoU_subst-bd"/>
</dbReference>
<evidence type="ECO:0000256" key="2">
    <source>
        <dbReference type="ARBA" id="ARBA00022679"/>
    </source>
</evidence>
<dbReference type="EMBL" id="JAGMWN010000004">
    <property type="protein sequence ID" value="MBP5857179.1"/>
    <property type="molecule type" value="Genomic_DNA"/>
</dbReference>
<accession>A0A8J7V408</accession>
<evidence type="ECO:0000256" key="3">
    <source>
        <dbReference type="SAM" id="MobiDB-lite"/>
    </source>
</evidence>
<dbReference type="InterPro" id="IPR004441">
    <property type="entry name" value="rRNA_MeTrfase_TrmH"/>
</dbReference>
<evidence type="ECO:0000313" key="6">
    <source>
        <dbReference type="Proteomes" id="UP000672602"/>
    </source>
</evidence>
<dbReference type="GO" id="GO:0008173">
    <property type="term" value="F:RNA methyltransferase activity"/>
    <property type="evidence" value="ECO:0007669"/>
    <property type="project" value="InterPro"/>
</dbReference>
<keyword evidence="2" id="KW-0808">Transferase</keyword>
<dbReference type="SUPFAM" id="SSF55315">
    <property type="entry name" value="L30e-like"/>
    <property type="match status" value="1"/>
</dbReference>
<evidence type="ECO:0000259" key="4">
    <source>
        <dbReference type="SMART" id="SM00967"/>
    </source>
</evidence>
<keyword evidence="6" id="KW-1185">Reference proteome</keyword>
<dbReference type="Proteomes" id="UP000672602">
    <property type="component" value="Unassembled WGS sequence"/>
</dbReference>
<dbReference type="Pfam" id="PF00588">
    <property type="entry name" value="SpoU_methylase"/>
    <property type="match status" value="1"/>
</dbReference>
<evidence type="ECO:0000256" key="1">
    <source>
        <dbReference type="ARBA" id="ARBA00022603"/>
    </source>
</evidence>
<protein>
    <submittedName>
        <fullName evidence="5">23S rRNA (Guanosine(2251)-2'-O)-methyltransferase RlmB</fullName>
    </submittedName>
</protein>
<dbReference type="PANTHER" id="PTHR46429:SF1">
    <property type="entry name" value="23S RRNA (GUANOSINE-2'-O-)-METHYLTRANSFERASE RLMB"/>
    <property type="match status" value="1"/>
</dbReference>
<feature type="domain" description="RNA 2-O ribose methyltransferase substrate binding" evidence="4">
    <location>
        <begin position="55"/>
        <end position="128"/>
    </location>
</feature>
<dbReference type="PANTHER" id="PTHR46429">
    <property type="entry name" value="23S RRNA (GUANOSINE-2'-O-)-METHYLTRANSFERASE RLMB"/>
    <property type="match status" value="1"/>
</dbReference>
<feature type="compositionally biased region" description="Low complexity" evidence="3">
    <location>
        <begin position="25"/>
        <end position="42"/>
    </location>
</feature>
<dbReference type="AlphaFoldDB" id="A0A8J7V408"/>
<feature type="compositionally biased region" description="Basic residues" evidence="3">
    <location>
        <begin position="1"/>
        <end position="12"/>
    </location>
</feature>
<dbReference type="NCBIfam" id="TIGR00186">
    <property type="entry name" value="rRNA_methyl_3"/>
    <property type="match status" value="1"/>
</dbReference>
<reference evidence="5" key="1">
    <citation type="submission" date="2021-04" db="EMBL/GenBank/DDBJ databases">
        <authorList>
            <person name="Zhang D.-C."/>
        </authorList>
    </citation>
    <scope>NUCLEOTIDE SEQUENCE</scope>
    <source>
        <strain evidence="5">CGMCC 1.15697</strain>
    </source>
</reference>
<dbReference type="GO" id="GO:0003723">
    <property type="term" value="F:RNA binding"/>
    <property type="evidence" value="ECO:0007669"/>
    <property type="project" value="InterPro"/>
</dbReference>
<sequence>MSKQPKHRRPKTRNAPAGAGDRHAPTGAGPSPSASSAAARDAMGAPIRPERGAYFLYGFHAVQAALRNDTRRIGRFWATRQATDRLADLLAARDISPRAADRATLDQLLGEGTVHQGVILEVWPLDEPSLERIIAACGPVARLVLLDQITDPHNVGAILRTAAVFGAEAVCLQARNAPPETASLAKTASGALERVPLVRIGNLSQAIGTLQEAGFWVVGLDGTARDTVRDLPGEGRLALILGAEGEGLRRLTRERCDMLVRIPMAPDAAKAAIDSLNVSNAAAIALYAALPAGSPLD</sequence>
<dbReference type="SUPFAM" id="SSF75217">
    <property type="entry name" value="alpha/beta knot"/>
    <property type="match status" value="1"/>
</dbReference>
<comment type="caution">
    <text evidence="5">The sequence shown here is derived from an EMBL/GenBank/DDBJ whole genome shotgun (WGS) entry which is preliminary data.</text>
</comment>
<dbReference type="InterPro" id="IPR001537">
    <property type="entry name" value="SpoU_MeTrfase"/>
</dbReference>
<dbReference type="GO" id="GO:0032259">
    <property type="term" value="P:methylation"/>
    <property type="evidence" value="ECO:0007669"/>
    <property type="project" value="UniProtKB-KW"/>
</dbReference>
<dbReference type="CDD" id="cd18103">
    <property type="entry name" value="SpoU-like_RlmB"/>
    <property type="match status" value="1"/>
</dbReference>
<evidence type="ECO:0000313" key="5">
    <source>
        <dbReference type="EMBL" id="MBP5857179.1"/>
    </source>
</evidence>
<gene>
    <name evidence="5" type="primary">rlmB</name>
    <name evidence="5" type="ORF">KAJ83_09175</name>
</gene>
<dbReference type="GO" id="GO:0006396">
    <property type="term" value="P:RNA processing"/>
    <property type="evidence" value="ECO:0007669"/>
    <property type="project" value="InterPro"/>
</dbReference>
<name>A0A8J7V408_9PROT</name>
<keyword evidence="1" id="KW-0489">Methyltransferase</keyword>
<dbReference type="InterPro" id="IPR029028">
    <property type="entry name" value="Alpha/beta_knot_MTases"/>
</dbReference>
<feature type="region of interest" description="Disordered" evidence="3">
    <location>
        <begin position="1"/>
        <end position="42"/>
    </location>
</feature>
<organism evidence="5 6">
    <name type="scientific">Marivibrio halodurans</name>
    <dbReference type="NCBI Taxonomy" id="2039722"/>
    <lineage>
        <taxon>Bacteria</taxon>
        <taxon>Pseudomonadati</taxon>
        <taxon>Pseudomonadota</taxon>
        <taxon>Alphaproteobacteria</taxon>
        <taxon>Rhodospirillales</taxon>
        <taxon>Rhodospirillaceae</taxon>
        <taxon>Marivibrio</taxon>
    </lineage>
</organism>
<dbReference type="InterPro" id="IPR029064">
    <property type="entry name" value="Ribosomal_eL30-like_sf"/>
</dbReference>